<dbReference type="Pfam" id="PF13476">
    <property type="entry name" value="AAA_23"/>
    <property type="match status" value="1"/>
</dbReference>
<accession>A0A2C6DNI0</accession>
<dbReference type="Proteomes" id="UP000224974">
    <property type="component" value="Unassembled WGS sequence"/>
</dbReference>
<name>A0A2C6DNI0_9GAMM</name>
<dbReference type="SUPFAM" id="SSF52540">
    <property type="entry name" value="P-loop containing nucleoside triphosphate hydrolases"/>
    <property type="match status" value="1"/>
</dbReference>
<dbReference type="AlphaFoldDB" id="A0A2C6DNI0"/>
<dbReference type="InterPro" id="IPR027417">
    <property type="entry name" value="P-loop_NTPase"/>
</dbReference>
<dbReference type="RefSeq" id="WP_029095352.1">
    <property type="nucleotide sequence ID" value="NZ_PDDX01000001.1"/>
</dbReference>
<reference evidence="4" key="1">
    <citation type="submission" date="2017-09" db="EMBL/GenBank/DDBJ databases">
        <title>FDA dAtabase for Regulatory Grade micrObial Sequences (FDA-ARGOS): Supporting development and validation of Infectious Disease Dx tests.</title>
        <authorList>
            <person name="Minogue T."/>
            <person name="Wolcott M."/>
            <person name="Wasieloski L."/>
            <person name="Aguilar W."/>
            <person name="Moore D."/>
            <person name="Tallon L."/>
            <person name="Sadzewicz L."/>
            <person name="Ott S."/>
            <person name="Zhao X."/>
            <person name="Nagaraj S."/>
            <person name="Vavikolanu K."/>
            <person name="Aluvathingal J."/>
            <person name="Nadendla S."/>
            <person name="Sichtig H."/>
        </authorList>
    </citation>
    <scope>NUCLEOTIDE SEQUENCE [LARGE SCALE GENOMIC DNA]</scope>
    <source>
        <strain evidence="4">FDAARGOS_387</strain>
    </source>
</reference>
<feature type="coiled-coil region" evidence="1">
    <location>
        <begin position="823"/>
        <end position="871"/>
    </location>
</feature>
<evidence type="ECO:0000313" key="3">
    <source>
        <dbReference type="EMBL" id="PHI30777.1"/>
    </source>
</evidence>
<dbReference type="InterPro" id="IPR038729">
    <property type="entry name" value="Rad50/SbcC_AAA"/>
</dbReference>
<gene>
    <name evidence="3" type="ORF">CRN84_16250</name>
</gene>
<organism evidence="3 4">
    <name type="scientific">Budvicia aquatica</name>
    <dbReference type="NCBI Taxonomy" id="82979"/>
    <lineage>
        <taxon>Bacteria</taxon>
        <taxon>Pseudomonadati</taxon>
        <taxon>Pseudomonadota</taxon>
        <taxon>Gammaproteobacteria</taxon>
        <taxon>Enterobacterales</taxon>
        <taxon>Budviciaceae</taxon>
        <taxon>Budvicia</taxon>
    </lineage>
</organism>
<dbReference type="EMBL" id="PDDX01000001">
    <property type="protein sequence ID" value="PHI30777.1"/>
    <property type="molecule type" value="Genomic_DNA"/>
</dbReference>
<feature type="coiled-coil region" evidence="1">
    <location>
        <begin position="955"/>
        <end position="986"/>
    </location>
</feature>
<dbReference type="GO" id="GO:0006302">
    <property type="term" value="P:double-strand break repair"/>
    <property type="evidence" value="ECO:0007669"/>
    <property type="project" value="InterPro"/>
</dbReference>
<feature type="coiled-coil region" evidence="1">
    <location>
        <begin position="701"/>
        <end position="763"/>
    </location>
</feature>
<dbReference type="OrthoDB" id="9795626at2"/>
<keyword evidence="3" id="KW-0269">Exonuclease</keyword>
<keyword evidence="3" id="KW-0540">Nuclease</keyword>
<keyword evidence="4" id="KW-1185">Reference proteome</keyword>
<dbReference type="Gene3D" id="3.40.50.300">
    <property type="entry name" value="P-loop containing nucleotide triphosphate hydrolases"/>
    <property type="match status" value="2"/>
</dbReference>
<proteinExistence type="predicted"/>
<evidence type="ECO:0000256" key="1">
    <source>
        <dbReference type="SAM" id="Coils"/>
    </source>
</evidence>
<keyword evidence="3" id="KW-0378">Hydrolase</keyword>
<feature type="coiled-coil region" evidence="1">
    <location>
        <begin position="444"/>
        <end position="478"/>
    </location>
</feature>
<dbReference type="GO" id="GO:0016887">
    <property type="term" value="F:ATP hydrolysis activity"/>
    <property type="evidence" value="ECO:0007669"/>
    <property type="project" value="InterPro"/>
</dbReference>
<dbReference type="GO" id="GO:0004527">
    <property type="term" value="F:exonuclease activity"/>
    <property type="evidence" value="ECO:0007669"/>
    <property type="project" value="UniProtKB-KW"/>
</dbReference>
<evidence type="ECO:0000313" key="4">
    <source>
        <dbReference type="Proteomes" id="UP000224974"/>
    </source>
</evidence>
<evidence type="ECO:0000259" key="2">
    <source>
        <dbReference type="Pfam" id="PF13476"/>
    </source>
</evidence>
<dbReference type="Pfam" id="PF13558">
    <property type="entry name" value="SbcC_Walker_B"/>
    <property type="match status" value="1"/>
</dbReference>
<protein>
    <submittedName>
        <fullName evidence="3">Exonuclease subunit SbcC</fullName>
    </submittedName>
</protein>
<keyword evidence="1" id="KW-0175">Coiled coil</keyword>
<feature type="domain" description="Rad50/SbcC-type AAA" evidence="2">
    <location>
        <begin position="5"/>
        <end position="197"/>
    </location>
</feature>
<dbReference type="PANTHER" id="PTHR32114:SF2">
    <property type="entry name" value="ABC TRANSPORTER ABCH.3"/>
    <property type="match status" value="1"/>
</dbReference>
<dbReference type="PANTHER" id="PTHR32114">
    <property type="entry name" value="ABC TRANSPORTER ABCH.3"/>
    <property type="match status" value="1"/>
</dbReference>
<sequence>MRILSLRLKNINSLKGEWKIDFTQEPFCDNGLFAITGATGAGKTTLLDAVCLALYHKTPRLNVSPTHNELMTHHTAESLAEVEFEVKGTGYRAFWSQRRAKGSADGNLQTPKVELAYLSDGKIITDKVRDKLDLIAQITGLDFSRFTKSMMLSQGEFAAFLNAEPNERAELLEELTGTEIYGLVSERVFQAHKEAKAELDGLYAHLGGVQLLTESDKSALTQQAEQLLIAETELSQQITRLQADKQWLDKRAEYTQLVEHQQQQFVAAQQQLHLQQGPLDKLQQSKPAEKLRPAYTELLRLRKENADIARELEQIAAAETTLTLEVKKQADAHQSAIQQRDEQFKIDEKTETLITKQVIPLDLQIARQQQDLHRLTTEGNAVQQQLNAQRQICQQSAKQRAELIAKQTALADYFNRHPTHHALGENLPLWQQQLTQLSQQRPEIQALEDQIQQKNLTLKQLTQQLTQASENQAKADADIGTLQRTFSQIDNQHSHRLNKQDLAGLKRQRDSFIYHRDDHQALALLYERYQEADKKQRCQLKQQAELSTSLEQLNAELVVKRKLYVDKKQHLTDLRKLYEQEKLIVRFEQERALLQPDTPCPLCGSSHHPLLTEYQAVKPSQTELRLKQLESETQQIHDQGTDLGSRIKLITEQNAQRQQEIELGQRQLTQLTEQWLQLCQRLVLELDINDNQQIVNYFETYRTQEQQVNQQVVELEQSEQKWLQAKEQLAKRQLAITEAAQQLTLLKQNISHQQANILQLEQALKARQQDHQSLISRLESALVLQGFALPEPEQYQSWLNDRKQEWSQWQKHLADQRLIEQQISALNAAVAGEQARLDSYQAQEKEHQVQYQHAKDELEKLTLQRHQLFGEQQVEQVQQHIQQQHRLLEQNIANSQIVWQQANDRLSALSGQHSTLKQQSQVKQLALLNGENDFIQALQTTTFRDETDFTLALLSEEQRQQLIELKDRLNAALIRAQTLLAEAQNTLQRHLAHPPEKLLPDTPTDMLVQRLNTLSLELKANGIRQGEIRQQLESDRLNLQNQQALIEKIAQHQQEVDDLAYLNNLIGSSDGAKFRKFAQGLTLDHLVYLANGQLTRLHGRYLLQRKESETLELQVVDTWQADNIRDTRTLSGGESFLVSLALALALSDLVSHKTSIDSLFLDEGFGTLDAETLDIALDALDNLNASGKTIGVISHIDAMKERIPVQIQVKKINGLGVSKLDGRYKVSSAEK</sequence>
<dbReference type="STRING" id="1111728.GCA_000427805_02963"/>
<comment type="caution">
    <text evidence="3">The sequence shown here is derived from an EMBL/GenBank/DDBJ whole genome shotgun (WGS) entry which is preliminary data.</text>
</comment>